<feature type="region of interest" description="Disordered" evidence="8">
    <location>
        <begin position="536"/>
        <end position="559"/>
    </location>
</feature>
<feature type="compositionally biased region" description="Polar residues" evidence="8">
    <location>
        <begin position="692"/>
        <end position="702"/>
    </location>
</feature>
<gene>
    <name evidence="11" type="primary">KIF13B</name>
    <name evidence="11" type="ORF">SNAT2548_LOCUS33789</name>
</gene>
<dbReference type="PRINTS" id="PR00380">
    <property type="entry name" value="KINESINHEAVY"/>
</dbReference>
<dbReference type="GO" id="GO:0007052">
    <property type="term" value="P:mitotic spindle organization"/>
    <property type="evidence" value="ECO:0007669"/>
    <property type="project" value="TreeGrafter"/>
</dbReference>
<dbReference type="GO" id="GO:0005875">
    <property type="term" value="C:microtubule associated complex"/>
    <property type="evidence" value="ECO:0007669"/>
    <property type="project" value="TreeGrafter"/>
</dbReference>
<evidence type="ECO:0000256" key="6">
    <source>
        <dbReference type="PROSITE-ProRule" id="PRU00283"/>
    </source>
</evidence>
<feature type="compositionally biased region" description="Polar residues" evidence="8">
    <location>
        <begin position="727"/>
        <end position="740"/>
    </location>
</feature>
<dbReference type="SUPFAM" id="SSF52540">
    <property type="entry name" value="P-loop containing nucleoside triphosphate hydrolases"/>
    <property type="match status" value="1"/>
</dbReference>
<dbReference type="GO" id="GO:0007018">
    <property type="term" value="P:microtubule-based movement"/>
    <property type="evidence" value="ECO:0007669"/>
    <property type="project" value="InterPro"/>
</dbReference>
<dbReference type="PROSITE" id="PS00411">
    <property type="entry name" value="KINESIN_MOTOR_1"/>
    <property type="match status" value="1"/>
</dbReference>
<dbReference type="InterPro" id="IPR019821">
    <property type="entry name" value="Kinesin_motor_CS"/>
</dbReference>
<dbReference type="GO" id="GO:0005737">
    <property type="term" value="C:cytoplasm"/>
    <property type="evidence" value="ECO:0007669"/>
    <property type="project" value="UniProtKB-SubCell"/>
</dbReference>
<dbReference type="Gene3D" id="3.40.850.10">
    <property type="entry name" value="Kinesin motor domain"/>
    <property type="match status" value="1"/>
</dbReference>
<feature type="region of interest" description="Disordered" evidence="8">
    <location>
        <begin position="605"/>
        <end position="740"/>
    </location>
</feature>
<dbReference type="GO" id="GO:0003777">
    <property type="term" value="F:microtubule motor activity"/>
    <property type="evidence" value="ECO:0007669"/>
    <property type="project" value="InterPro"/>
</dbReference>
<dbReference type="InterPro" id="IPR008984">
    <property type="entry name" value="SMAD_FHA_dom_sf"/>
</dbReference>
<evidence type="ECO:0000313" key="12">
    <source>
        <dbReference type="Proteomes" id="UP000604046"/>
    </source>
</evidence>
<keyword evidence="4 7" id="KW-0067">ATP-binding</keyword>
<dbReference type="InterPro" id="IPR027640">
    <property type="entry name" value="Kinesin-like_fam"/>
</dbReference>
<dbReference type="InterPro" id="IPR027417">
    <property type="entry name" value="P-loop_NTPase"/>
</dbReference>
<evidence type="ECO:0000313" key="11">
    <source>
        <dbReference type="EMBL" id="CAE7593571.1"/>
    </source>
</evidence>
<dbReference type="PANTHER" id="PTHR47969">
    <property type="entry name" value="CHROMOSOME-ASSOCIATED KINESIN KIF4A-RELATED"/>
    <property type="match status" value="1"/>
</dbReference>
<name>A0A812UR00_9DINO</name>
<keyword evidence="12" id="KW-1185">Reference proteome</keyword>
<dbReference type="SUPFAM" id="SSF55811">
    <property type="entry name" value="Nudix"/>
    <property type="match status" value="1"/>
</dbReference>
<sequence length="966" mass="105352">MVVLHVEQVLPGESGATSSQPRWRHSKLQVVDLAGAEHMLSGDALRQRGPAPINHDLSALADMIETLAKGERDGPSQRHYRDSKLSWLLSESLMGSCRTAMVTCVSPASRRVDLTSSSLRFAEMVQKIHTRPTRNEEVHGDLVQTLRGEICLLRHRLDQCSPEQIRDLEEQLHAAQYLEDEFSASFEELQVRASAADEQRRRTLRQLGLQVGEKLGEQKVSDGFIYVVNVSLDPLLSGCLTWTMTPGEQLRIGSDPSCEICVDGLGVQAEVCSLRCAHASRLEVVPQLVNHTAKTQDGMSVRRSLFKRAGPVLVNGQAVEAALALRSGDVLRVGWAHFFRVLIPMCASENDRRLGPRPEDTLAIETTYGFAFSKDAEQLTERLGADRAAQVLGGLKDLKLAVDEANELTQELRGGDHEELVFKGHLLTDPLDSTEAATVVVSLRRAERQPHFGKDSVGSNGEVRGEVVATWTLPDFQHRLEVMREIYDEVSLRDEPWGEPGDLDPWQAQSSIPVFGAKEPEGPHPETAARTVQEVASRQVSKQLTSATSASTGTESDEPRMDLAAILQQLPQLHAELAKAYEIQGVQASELVSVRREIEDLRLNLAKATPSPARRPGDPSRSSGTLSPLRGEEMPLLSKSNLVPSHQPHESTASSTAAVREMPVERSATRASTPRRPPAPVWRGAEGPRVLSSPTGASNGPLASSHGGSPLAEAQVLSPKSAKSEQFEASMQSEDPCSQGSTLVKDVSFAAGIPDTIKYYVSPQSLASACPGGALNQHITQTEVVSHQLSQMNLEVNAGVASPFRLGTRDVPCNSKKKVASLKEATGKEEPWEGLGSDAAARIAILFGKSASASFHSKWEVLLGQGEVQNWMKSTPGHDVQMRYPGEWKFAGGVVDADETPEEAARRELEEEFQVPVALTKATCKLRLMSIKQTRPIRNISNIMFNYVAAAEENPWLQLLDVEALA</sequence>
<dbReference type="GO" id="GO:0005524">
    <property type="term" value="F:ATP binding"/>
    <property type="evidence" value="ECO:0007669"/>
    <property type="project" value="UniProtKB-KW"/>
</dbReference>
<dbReference type="GO" id="GO:0005874">
    <property type="term" value="C:microtubule"/>
    <property type="evidence" value="ECO:0007669"/>
    <property type="project" value="UniProtKB-KW"/>
</dbReference>
<comment type="caution">
    <text evidence="6">Lacks conserved residue(s) required for the propagation of feature annotation.</text>
</comment>
<keyword evidence="2" id="KW-0963">Cytoplasm</keyword>
<accession>A0A812UR00</accession>
<dbReference type="OrthoDB" id="206213at2759"/>
<feature type="domain" description="Kinesin motor" evidence="9">
    <location>
        <begin position="1"/>
        <end position="128"/>
    </location>
</feature>
<evidence type="ECO:0000256" key="8">
    <source>
        <dbReference type="SAM" id="MobiDB-lite"/>
    </source>
</evidence>
<dbReference type="AlphaFoldDB" id="A0A812UR00"/>
<dbReference type="EMBL" id="CAJNDS010002778">
    <property type="protein sequence ID" value="CAE7593571.1"/>
    <property type="molecule type" value="Genomic_DNA"/>
</dbReference>
<keyword evidence="7" id="KW-0493">Microtubule</keyword>
<keyword evidence="7" id="KW-0505">Motor protein</keyword>
<dbReference type="PROSITE" id="PS51462">
    <property type="entry name" value="NUDIX"/>
    <property type="match status" value="1"/>
</dbReference>
<protein>
    <recommendedName>
        <fullName evidence="7">Kinesin-like protein</fullName>
    </recommendedName>
</protein>
<evidence type="ECO:0000256" key="1">
    <source>
        <dbReference type="ARBA" id="ARBA00004496"/>
    </source>
</evidence>
<dbReference type="InterPro" id="IPR015797">
    <property type="entry name" value="NUDIX_hydrolase-like_dom_sf"/>
</dbReference>
<feature type="compositionally biased region" description="Polar residues" evidence="8">
    <location>
        <begin position="638"/>
        <end position="657"/>
    </location>
</feature>
<evidence type="ECO:0000256" key="2">
    <source>
        <dbReference type="ARBA" id="ARBA00022490"/>
    </source>
</evidence>
<evidence type="ECO:0000256" key="4">
    <source>
        <dbReference type="ARBA" id="ARBA00022840"/>
    </source>
</evidence>
<evidence type="ECO:0000259" key="10">
    <source>
        <dbReference type="PROSITE" id="PS51462"/>
    </source>
</evidence>
<dbReference type="InterPro" id="IPR001752">
    <property type="entry name" value="Kinesin_motor_dom"/>
</dbReference>
<dbReference type="InterPro" id="IPR036961">
    <property type="entry name" value="Kinesin_motor_dom_sf"/>
</dbReference>
<keyword evidence="5" id="KW-0175">Coiled coil</keyword>
<comment type="subcellular location">
    <subcellularLocation>
        <location evidence="1">Cytoplasm</location>
    </subcellularLocation>
</comment>
<feature type="domain" description="Nudix hydrolase" evidence="10">
    <location>
        <begin position="836"/>
        <end position="966"/>
    </location>
</feature>
<evidence type="ECO:0000256" key="7">
    <source>
        <dbReference type="RuleBase" id="RU000394"/>
    </source>
</evidence>
<evidence type="ECO:0000259" key="9">
    <source>
        <dbReference type="PROSITE" id="PS50067"/>
    </source>
</evidence>
<dbReference type="GO" id="GO:0008017">
    <property type="term" value="F:microtubule binding"/>
    <property type="evidence" value="ECO:0007669"/>
    <property type="project" value="InterPro"/>
</dbReference>
<dbReference type="InterPro" id="IPR000086">
    <property type="entry name" value="NUDIX_hydrolase_dom"/>
</dbReference>
<dbReference type="Pfam" id="PF00225">
    <property type="entry name" value="Kinesin"/>
    <property type="match status" value="1"/>
</dbReference>
<dbReference type="PROSITE" id="PS50067">
    <property type="entry name" value="KINESIN_MOTOR_2"/>
    <property type="match status" value="1"/>
</dbReference>
<proteinExistence type="inferred from homology"/>
<feature type="compositionally biased region" description="Low complexity" evidence="8">
    <location>
        <begin position="545"/>
        <end position="554"/>
    </location>
</feature>
<dbReference type="SUPFAM" id="SSF49879">
    <property type="entry name" value="SMAD/FHA domain"/>
    <property type="match status" value="1"/>
</dbReference>
<reference evidence="11" key="1">
    <citation type="submission" date="2021-02" db="EMBL/GenBank/DDBJ databases">
        <authorList>
            <person name="Dougan E. K."/>
            <person name="Rhodes N."/>
            <person name="Thang M."/>
            <person name="Chan C."/>
        </authorList>
    </citation>
    <scope>NUCLEOTIDE SEQUENCE</scope>
</reference>
<dbReference type="GO" id="GO:0051231">
    <property type="term" value="P:spindle elongation"/>
    <property type="evidence" value="ECO:0007669"/>
    <property type="project" value="TreeGrafter"/>
</dbReference>
<dbReference type="PANTHER" id="PTHR47969:SF15">
    <property type="entry name" value="CHROMOSOME-ASSOCIATED KINESIN KIF4A-RELATED"/>
    <property type="match status" value="1"/>
</dbReference>
<comment type="similarity">
    <text evidence="6 7">Belongs to the TRAFAC class myosin-kinesin ATPase superfamily. Kinesin family.</text>
</comment>
<evidence type="ECO:0000256" key="3">
    <source>
        <dbReference type="ARBA" id="ARBA00022741"/>
    </source>
</evidence>
<dbReference type="Pfam" id="PF00293">
    <property type="entry name" value="NUDIX"/>
    <property type="match status" value="1"/>
</dbReference>
<evidence type="ECO:0000256" key="5">
    <source>
        <dbReference type="ARBA" id="ARBA00023054"/>
    </source>
</evidence>
<organism evidence="11 12">
    <name type="scientific">Symbiodinium natans</name>
    <dbReference type="NCBI Taxonomy" id="878477"/>
    <lineage>
        <taxon>Eukaryota</taxon>
        <taxon>Sar</taxon>
        <taxon>Alveolata</taxon>
        <taxon>Dinophyceae</taxon>
        <taxon>Suessiales</taxon>
        <taxon>Symbiodiniaceae</taxon>
        <taxon>Symbiodinium</taxon>
    </lineage>
</organism>
<dbReference type="Gene3D" id="2.60.200.20">
    <property type="match status" value="1"/>
</dbReference>
<dbReference type="Proteomes" id="UP000604046">
    <property type="component" value="Unassembled WGS sequence"/>
</dbReference>
<keyword evidence="3 7" id="KW-0547">Nucleotide-binding</keyword>
<comment type="caution">
    <text evidence="11">The sequence shown here is derived from an EMBL/GenBank/DDBJ whole genome shotgun (WGS) entry which is preliminary data.</text>
</comment>
<dbReference type="Gene3D" id="3.90.79.10">
    <property type="entry name" value="Nucleoside Triphosphate Pyrophosphohydrolase"/>
    <property type="match status" value="1"/>
</dbReference>